<reference evidence="2" key="1">
    <citation type="submission" date="2015-11" db="EMBL/GenBank/DDBJ databases">
        <authorList>
            <person name="Zhang Y."/>
            <person name="Guo Z."/>
        </authorList>
    </citation>
    <scope>NUCLEOTIDE SEQUENCE [LARGE SCALE GENOMIC DNA]</scope>
    <source>
        <strain evidence="2">Mu292</strain>
    </source>
</reference>
<dbReference type="GO" id="GO:0003676">
    <property type="term" value="F:nucleic acid binding"/>
    <property type="evidence" value="ECO:0007669"/>
    <property type="project" value="InterPro"/>
</dbReference>
<reference evidence="4 6" key="3">
    <citation type="journal article" date="2018" name="Nat. Biotechnol.">
        <title>A standardized bacterial taxonomy based on genome phylogeny substantially revises the tree of life.</title>
        <authorList>
            <person name="Parks D.H."/>
            <person name="Chuvochina M."/>
            <person name="Waite D.W."/>
            <person name="Rinke C."/>
            <person name="Skarshewski A."/>
            <person name="Chaumeil P.A."/>
            <person name="Hugenholtz P."/>
        </authorList>
    </citation>
    <scope>NUCLEOTIDE SEQUENCE [LARGE SCALE GENOMIC DNA]</scope>
    <source>
        <strain evidence="4">UBA9851</strain>
    </source>
</reference>
<evidence type="ECO:0000313" key="7">
    <source>
        <dbReference type="Proteomes" id="UP000319986"/>
    </source>
</evidence>
<evidence type="ECO:0000313" key="5">
    <source>
        <dbReference type="Proteomes" id="UP000182498"/>
    </source>
</evidence>
<dbReference type="PRINTS" id="PR00050">
    <property type="entry name" value="COLDSHOCK"/>
</dbReference>
<evidence type="ECO:0000313" key="2">
    <source>
        <dbReference type="EMBL" id="CUU66258.1"/>
    </source>
</evidence>
<protein>
    <submittedName>
        <fullName evidence="2">Cold shock proteins</fullName>
    </submittedName>
    <submittedName>
        <fullName evidence="3">Cold-shock protein</fullName>
    </submittedName>
</protein>
<dbReference type="CDD" id="cd04458">
    <property type="entry name" value="CSP_CDS"/>
    <property type="match status" value="1"/>
</dbReference>
<dbReference type="SUPFAM" id="SSF50249">
    <property type="entry name" value="Nucleic acid-binding proteins"/>
    <property type="match status" value="1"/>
</dbReference>
<keyword evidence="5" id="KW-1185">Reference proteome</keyword>
<dbReference type="RefSeq" id="WP_073884108.1">
    <property type="nucleotide sequence ID" value="NZ_BJNT01000027.1"/>
</dbReference>
<name>A0A0X2NNB5_9CORY</name>
<dbReference type="PROSITE" id="PS51857">
    <property type="entry name" value="CSD_2"/>
    <property type="match status" value="1"/>
</dbReference>
<reference evidence="5" key="2">
    <citation type="submission" date="2015-11" db="EMBL/GenBank/DDBJ databases">
        <authorList>
            <person name="Dugat-Bony E."/>
        </authorList>
    </citation>
    <scope>NUCLEOTIDE SEQUENCE [LARGE SCALE GENOMIC DNA]</scope>
    <source>
        <strain evidence="5">Mu292</strain>
    </source>
</reference>
<reference evidence="3 7" key="4">
    <citation type="submission" date="2019-06" db="EMBL/GenBank/DDBJ databases">
        <title>Whole genome shotgun sequence of Corynebacterium variabile NBRC 15286.</title>
        <authorList>
            <person name="Hosoyama A."/>
            <person name="Uohara A."/>
            <person name="Ohji S."/>
            <person name="Ichikawa N."/>
        </authorList>
    </citation>
    <scope>NUCLEOTIDE SEQUENCE [LARGE SCALE GENOMIC DNA]</scope>
    <source>
        <strain evidence="3 7">NBRC 15286</strain>
    </source>
</reference>
<dbReference type="OrthoDB" id="7477356at2"/>
<proteinExistence type="predicted"/>
<organism evidence="2 5">
    <name type="scientific">Corynebacterium variabile</name>
    <dbReference type="NCBI Taxonomy" id="1727"/>
    <lineage>
        <taxon>Bacteria</taxon>
        <taxon>Bacillati</taxon>
        <taxon>Actinomycetota</taxon>
        <taxon>Actinomycetes</taxon>
        <taxon>Mycobacteriales</taxon>
        <taxon>Corynebacteriaceae</taxon>
        <taxon>Corynebacterium</taxon>
    </lineage>
</organism>
<dbReference type="Proteomes" id="UP000182498">
    <property type="component" value="Unassembled WGS sequence"/>
</dbReference>
<dbReference type="Proteomes" id="UP000260925">
    <property type="component" value="Unassembled WGS sequence"/>
</dbReference>
<dbReference type="Proteomes" id="UP000319986">
    <property type="component" value="Unassembled WGS sequence"/>
</dbReference>
<gene>
    <name evidence="3" type="ORF">CVA01_27910</name>
    <name evidence="2" type="ORF">CVAR292_01597</name>
    <name evidence="4" type="ORF">DCL06_07735</name>
</gene>
<dbReference type="InterPro" id="IPR002059">
    <property type="entry name" value="CSP_DNA-bd"/>
</dbReference>
<dbReference type="EMBL" id="FAUH01000010">
    <property type="protein sequence ID" value="CUU66258.1"/>
    <property type="molecule type" value="Genomic_DNA"/>
</dbReference>
<dbReference type="Gene3D" id="2.40.50.140">
    <property type="entry name" value="Nucleic acid-binding proteins"/>
    <property type="match status" value="1"/>
</dbReference>
<feature type="domain" description="CSD" evidence="1">
    <location>
        <begin position="1"/>
        <end position="66"/>
    </location>
</feature>
<dbReference type="EMBL" id="DMDD01000181">
    <property type="protein sequence ID" value="HAF72754.1"/>
    <property type="molecule type" value="Genomic_DNA"/>
</dbReference>
<dbReference type="GeneID" id="82888861"/>
<dbReference type="InterPro" id="IPR011129">
    <property type="entry name" value="CSD"/>
</dbReference>
<evidence type="ECO:0000313" key="6">
    <source>
        <dbReference type="Proteomes" id="UP000260925"/>
    </source>
</evidence>
<dbReference type="AlphaFoldDB" id="A0A0X2NNB5"/>
<dbReference type="Pfam" id="PF00313">
    <property type="entry name" value="CSD"/>
    <property type="match status" value="1"/>
</dbReference>
<accession>A0A0X2NNB5</accession>
<dbReference type="SMART" id="SM00357">
    <property type="entry name" value="CSP"/>
    <property type="match status" value="1"/>
</dbReference>
<evidence type="ECO:0000313" key="4">
    <source>
        <dbReference type="EMBL" id="HAF72754.1"/>
    </source>
</evidence>
<evidence type="ECO:0000259" key="1">
    <source>
        <dbReference type="PROSITE" id="PS51857"/>
    </source>
</evidence>
<dbReference type="InterPro" id="IPR012340">
    <property type="entry name" value="NA-bd_OB-fold"/>
</dbReference>
<dbReference type="EMBL" id="BJNT01000027">
    <property type="protein sequence ID" value="GEC87477.1"/>
    <property type="molecule type" value="Genomic_DNA"/>
</dbReference>
<evidence type="ECO:0000313" key="3">
    <source>
        <dbReference type="EMBL" id="GEC87477.1"/>
    </source>
</evidence>
<sequence>MPTGKVKWFDADKGFGFVSNPGYDDVHVGRSALPEGVTELVPGQRVEYDVATGLRGKAPEALRVTVLDQGPRRAAHKYTPEKLHGLVQDTVSLLENRVQPVLESGRRPGRKEGHQVAEILRTIARELDS</sequence>